<evidence type="ECO:0000256" key="5">
    <source>
        <dbReference type="ARBA" id="ARBA00022842"/>
    </source>
</evidence>
<dbReference type="InterPro" id="IPR036397">
    <property type="entry name" value="RNaseH_sf"/>
</dbReference>
<evidence type="ECO:0000256" key="1">
    <source>
        <dbReference type="ARBA" id="ARBA00022670"/>
    </source>
</evidence>
<dbReference type="GO" id="GO:0003677">
    <property type="term" value="F:DNA binding"/>
    <property type="evidence" value="ECO:0007669"/>
    <property type="project" value="UniProtKB-KW"/>
</dbReference>
<evidence type="ECO:0000259" key="14">
    <source>
        <dbReference type="PROSITE" id="PS50994"/>
    </source>
</evidence>
<feature type="compositionally biased region" description="Basic and acidic residues" evidence="12">
    <location>
        <begin position="116"/>
        <end position="128"/>
    </location>
</feature>
<evidence type="ECO:0000256" key="4">
    <source>
        <dbReference type="ARBA" id="ARBA00022801"/>
    </source>
</evidence>
<dbReference type="InterPro" id="IPR041577">
    <property type="entry name" value="RT_RNaseH_2"/>
</dbReference>
<dbReference type="CDD" id="cd01647">
    <property type="entry name" value="RT_LTR"/>
    <property type="match status" value="1"/>
</dbReference>
<dbReference type="FunFam" id="1.10.340.70:FF:000001">
    <property type="entry name" value="Retrovirus-related Pol polyprotein from transposon gypsy-like Protein"/>
    <property type="match status" value="1"/>
</dbReference>
<evidence type="ECO:0000256" key="10">
    <source>
        <dbReference type="ARBA" id="ARBA00023172"/>
    </source>
</evidence>
<keyword evidence="7" id="KW-0695">RNA-directed DNA polymerase</keyword>
<organism evidence="15 16">
    <name type="scientific">Mikania micrantha</name>
    <name type="common">bitter vine</name>
    <dbReference type="NCBI Taxonomy" id="192012"/>
    <lineage>
        <taxon>Eukaryota</taxon>
        <taxon>Viridiplantae</taxon>
        <taxon>Streptophyta</taxon>
        <taxon>Embryophyta</taxon>
        <taxon>Tracheophyta</taxon>
        <taxon>Spermatophyta</taxon>
        <taxon>Magnoliopsida</taxon>
        <taxon>eudicotyledons</taxon>
        <taxon>Gunneridae</taxon>
        <taxon>Pentapetalae</taxon>
        <taxon>asterids</taxon>
        <taxon>campanulids</taxon>
        <taxon>Asterales</taxon>
        <taxon>Asteraceae</taxon>
        <taxon>Asteroideae</taxon>
        <taxon>Heliantheae alliance</taxon>
        <taxon>Eupatorieae</taxon>
        <taxon>Mikania</taxon>
    </lineage>
</organism>
<dbReference type="Pfam" id="PF17921">
    <property type="entry name" value="Integrase_H2C2"/>
    <property type="match status" value="1"/>
</dbReference>
<evidence type="ECO:0000313" key="15">
    <source>
        <dbReference type="EMBL" id="KAD7117361.1"/>
    </source>
</evidence>
<evidence type="ECO:0000256" key="11">
    <source>
        <dbReference type="ARBA" id="ARBA00023268"/>
    </source>
</evidence>
<feature type="region of interest" description="Disordered" evidence="12">
    <location>
        <begin position="1157"/>
        <end position="1180"/>
    </location>
</feature>
<keyword evidence="11" id="KW-0511">Multifunctional enzyme</keyword>
<dbReference type="GO" id="GO:0003964">
    <property type="term" value="F:RNA-directed DNA polymerase activity"/>
    <property type="evidence" value="ECO:0007669"/>
    <property type="project" value="UniProtKB-KW"/>
</dbReference>
<feature type="chain" id="PRO_5024284190" description="Integrase catalytic domain-containing protein" evidence="13">
    <location>
        <begin position="23"/>
        <end position="1537"/>
    </location>
</feature>
<keyword evidence="8" id="KW-0548">Nucleotidyltransferase</keyword>
<dbReference type="PANTHER" id="PTHR37984:SF5">
    <property type="entry name" value="PROTEIN NYNRIN-LIKE"/>
    <property type="match status" value="1"/>
</dbReference>
<evidence type="ECO:0000256" key="6">
    <source>
        <dbReference type="ARBA" id="ARBA00022908"/>
    </source>
</evidence>
<evidence type="ECO:0000256" key="9">
    <source>
        <dbReference type="ARBA" id="ARBA00023125"/>
    </source>
</evidence>
<keyword evidence="13" id="KW-0732">Signal</keyword>
<keyword evidence="5" id="KW-0460">Magnesium</keyword>
<dbReference type="SUPFAM" id="SSF54160">
    <property type="entry name" value="Chromo domain-like"/>
    <property type="match status" value="1"/>
</dbReference>
<dbReference type="InterPro" id="IPR050951">
    <property type="entry name" value="Retrovirus_Pol_polyprotein"/>
</dbReference>
<keyword evidence="6" id="KW-0229">DNA integration</keyword>
<keyword evidence="10" id="KW-0233">DNA recombination</keyword>
<evidence type="ECO:0000313" key="16">
    <source>
        <dbReference type="Proteomes" id="UP000326396"/>
    </source>
</evidence>
<evidence type="ECO:0000256" key="12">
    <source>
        <dbReference type="SAM" id="MobiDB-lite"/>
    </source>
</evidence>
<dbReference type="PANTHER" id="PTHR37984">
    <property type="entry name" value="PROTEIN CBG26694"/>
    <property type="match status" value="1"/>
</dbReference>
<reference evidence="15 16" key="1">
    <citation type="submission" date="2019-05" db="EMBL/GenBank/DDBJ databases">
        <title>Mikania micrantha, genome provides insights into the molecular mechanism of rapid growth.</title>
        <authorList>
            <person name="Liu B."/>
        </authorList>
    </citation>
    <scope>NUCLEOTIDE SEQUENCE [LARGE SCALE GENOMIC DNA]</scope>
    <source>
        <strain evidence="15">NLD-2019</strain>
        <tissue evidence="15">Leaf</tissue>
    </source>
</reference>
<keyword evidence="9" id="KW-0238">DNA-binding</keyword>
<dbReference type="Gene3D" id="3.10.10.10">
    <property type="entry name" value="HIV Type 1 Reverse Transcriptase, subunit A, domain 1"/>
    <property type="match status" value="1"/>
</dbReference>
<evidence type="ECO:0000256" key="3">
    <source>
        <dbReference type="ARBA" id="ARBA00022750"/>
    </source>
</evidence>
<keyword evidence="3" id="KW-0064">Aspartyl protease</keyword>
<dbReference type="GO" id="GO:0046872">
    <property type="term" value="F:metal ion binding"/>
    <property type="evidence" value="ECO:0007669"/>
    <property type="project" value="UniProtKB-KW"/>
</dbReference>
<dbReference type="EMBL" id="SZYD01000002">
    <property type="protein sequence ID" value="KAD7117361.1"/>
    <property type="molecule type" value="Genomic_DNA"/>
</dbReference>
<accession>A0A5N6PX15</accession>
<keyword evidence="2" id="KW-0479">Metal-binding</keyword>
<evidence type="ECO:0000256" key="13">
    <source>
        <dbReference type="SAM" id="SignalP"/>
    </source>
</evidence>
<keyword evidence="4" id="KW-0378">Hydrolase</keyword>
<dbReference type="GO" id="GO:0015074">
    <property type="term" value="P:DNA integration"/>
    <property type="evidence" value="ECO:0007669"/>
    <property type="project" value="UniProtKB-KW"/>
</dbReference>
<dbReference type="SUPFAM" id="SSF56672">
    <property type="entry name" value="DNA/RNA polymerases"/>
    <property type="match status" value="2"/>
</dbReference>
<keyword evidence="16" id="KW-1185">Reference proteome</keyword>
<sequence length="1537" mass="176082">MASIANIIFLLILCSFSHQPYARESKFFTKIIHYLSNSPITSEPTPAPAPAPVLVPGLVPEMQPFLLAPTPAPAPAEEEYGYGLYGHGSSDSSLEEYHMSSLEGFKNETPEDMEDKETNGGDEFNSKKEDSFEKLLSNNGNEYSSSMNENNGYKPDSYVELNNNDNNNYYKTFTNEKSGYNNDNGYMVKQQGLSDTRFLEDGKYSYNVPNNNGNYQENSYEEVSDNGEGYYRNFKNNDEESKYEFDTMEEYERQEGYPESTDQRGRFVKHYGIIARPLTALTKKDGFKWNEAADVAFNKLKQALISAPVLRLPDFSQPFVVECDASSDGVGAILIQEDHPIAYFSKGFSLINRLKSAYDRESLALVLAVQKWNHYLMGRHLFIKTDHYTLKFLLEQRVTTVEQQRLLLKLMPYDFSIVHRAGKLNKGADALSRRPSTVQLCALVLSKSLVVEEIISELHRDPFTHSIMQKLSHDPNSVPHYQMVDQLLLFKGRIVLPSHQTLRQQALYEAHNTPVASHGRFLKTYKRILAQFFWPNLKQDVRDYVQKCLVCQQQKYETLSPAGLLQPLPVPNRVWEDILIDFIVGLPSNFWQELFRLGHTSLKMSTSYHPQTNGQTEVVNHCLEAYLRCFAQEQPHKWSSYLAWAKYSYNNGFHSSICTTPFKVVYGCDPPLLQPYVVGDINNAELEQQLILLDNMLQVIRSNLHKAQDRMKSQADRNWQELSFEVGDAVFLRIQPYRQRSLSKQFCQKLSPRFFGPYLIVKKVGKVAYELALPPDSRIHPVFHVSLLKPARGVSPSAAIPPLPLNQDWELVLQPSKVLAHRWRQCHQSPILELLISWDSRLVEEATWEDYDLFAAQFPHFRLEDKSVFREGSTDTTPPLQVYKRKRLKKVNRGSSELTSLEQLELLYGFGFDPFNPQREAGKFNVGQRFGYRAHGQVATQLAAIMSKLDTMESWKEDLNTLKLQMVNKEKTGTRGHRFEDGESTFHNSNRRPFQKIGFPTFSGGDPRGWILKAEKYFRYYNTSEEEKVDIVAMHLEEDALDLYSWLSSEQAIEYREELTQAFQKHYVPPEFQNPDEFLISVRQTRTVQEYRQEFAKRTARVSNWPNHCLLGMFIHGLKEELKSNVRIHKPRSVYKAMSLALEFESKLNNLKTTKTSHNHLKPKAKPFTPAVQQHPNPSHRCKSGTFKLLEVENEEENLATPDEHEAEDSGEDMAKINLHAIFVGRPIISFRTSWLITQMVNPFGVQIGNGEIIRCSKVCRDVSLQVADLKIQKDFYPFSIGGADGVLGIQWLSSLNTVQANWNEMFLIFTVDGKKYKLQGVSSGPLKSATFQQLSLESEAQTPTPTYLQPLISSFSPVFQEPTTLPPFRSHYNSIPLIPNSSPPNIRPYRYPHAQKTEIERHVELLLANDFIQPSTSPFSSPILLVKKKDATWRMCIDYRLLNKITVADKYPIPNIDELLDELYGSTVFSKVDLRSGSRDDHQAHLKIVLNLLLQNQFFAKESKCCFGQHLVLFLGHVVSAEGVQVDQEKVKAITS</sequence>
<protein>
    <recommendedName>
        <fullName evidence="14">Integrase catalytic domain-containing protein</fullName>
    </recommendedName>
</protein>
<evidence type="ECO:0000256" key="8">
    <source>
        <dbReference type="ARBA" id="ARBA00022932"/>
    </source>
</evidence>
<dbReference type="CDD" id="cd09274">
    <property type="entry name" value="RNase_HI_RT_Ty3"/>
    <property type="match status" value="1"/>
</dbReference>
<dbReference type="PROSITE" id="PS50994">
    <property type="entry name" value="INTEGRASE"/>
    <property type="match status" value="1"/>
</dbReference>
<dbReference type="Proteomes" id="UP000326396">
    <property type="component" value="Linkage Group LG10"/>
</dbReference>
<evidence type="ECO:0000256" key="2">
    <source>
        <dbReference type="ARBA" id="ARBA00022723"/>
    </source>
</evidence>
<keyword evidence="8" id="KW-0808">Transferase</keyword>
<keyword evidence="1" id="KW-0645">Protease</keyword>
<dbReference type="GO" id="GO:0006310">
    <property type="term" value="P:DNA recombination"/>
    <property type="evidence" value="ECO:0007669"/>
    <property type="project" value="UniProtKB-KW"/>
</dbReference>
<dbReference type="Pfam" id="PF17919">
    <property type="entry name" value="RT_RNaseH_2"/>
    <property type="match status" value="1"/>
</dbReference>
<name>A0A5N6PX15_9ASTR</name>
<feature type="signal peptide" evidence="13">
    <location>
        <begin position="1"/>
        <end position="22"/>
    </location>
</feature>
<dbReference type="InterPro" id="IPR041588">
    <property type="entry name" value="Integrase_H2C2"/>
</dbReference>
<feature type="domain" description="Integrase catalytic" evidence="14">
    <location>
        <begin position="569"/>
        <end position="669"/>
    </location>
</feature>
<dbReference type="InterPro" id="IPR016197">
    <property type="entry name" value="Chromo-like_dom_sf"/>
</dbReference>
<gene>
    <name evidence="15" type="ORF">E3N88_04629</name>
</gene>
<feature type="region of interest" description="Disordered" evidence="12">
    <location>
        <begin position="104"/>
        <end position="128"/>
    </location>
</feature>
<dbReference type="OrthoDB" id="1938712at2759"/>
<evidence type="ECO:0000256" key="7">
    <source>
        <dbReference type="ARBA" id="ARBA00022918"/>
    </source>
</evidence>
<dbReference type="InterPro" id="IPR043128">
    <property type="entry name" value="Rev_trsase/Diguanyl_cyclase"/>
</dbReference>
<dbReference type="GO" id="GO:0003887">
    <property type="term" value="F:DNA-directed DNA polymerase activity"/>
    <property type="evidence" value="ECO:0007669"/>
    <property type="project" value="UniProtKB-KW"/>
</dbReference>
<dbReference type="InterPro" id="IPR012337">
    <property type="entry name" value="RNaseH-like_sf"/>
</dbReference>
<dbReference type="GO" id="GO:0006508">
    <property type="term" value="P:proteolysis"/>
    <property type="evidence" value="ECO:0007669"/>
    <property type="project" value="UniProtKB-KW"/>
</dbReference>
<dbReference type="InterPro" id="IPR056924">
    <property type="entry name" value="SH3_Tf2-1"/>
</dbReference>
<dbReference type="SUPFAM" id="SSF53098">
    <property type="entry name" value="Ribonuclease H-like"/>
    <property type="match status" value="1"/>
</dbReference>
<dbReference type="GO" id="GO:0004190">
    <property type="term" value="F:aspartic-type endopeptidase activity"/>
    <property type="evidence" value="ECO:0007669"/>
    <property type="project" value="UniProtKB-KW"/>
</dbReference>
<dbReference type="InterPro" id="IPR043502">
    <property type="entry name" value="DNA/RNA_pol_sf"/>
</dbReference>
<dbReference type="Gene3D" id="3.30.70.270">
    <property type="match status" value="3"/>
</dbReference>
<proteinExistence type="predicted"/>
<dbReference type="InterPro" id="IPR001584">
    <property type="entry name" value="Integrase_cat-core"/>
</dbReference>
<dbReference type="Pfam" id="PF24626">
    <property type="entry name" value="SH3_Tf2-1"/>
    <property type="match status" value="1"/>
</dbReference>
<dbReference type="Gene3D" id="3.30.420.10">
    <property type="entry name" value="Ribonuclease H-like superfamily/Ribonuclease H"/>
    <property type="match status" value="1"/>
</dbReference>
<keyword evidence="8" id="KW-0239">DNA-directed DNA polymerase</keyword>
<dbReference type="Gene3D" id="1.10.340.70">
    <property type="match status" value="1"/>
</dbReference>
<comment type="caution">
    <text evidence="15">The sequence shown here is derived from an EMBL/GenBank/DDBJ whole genome shotgun (WGS) entry which is preliminary data.</text>
</comment>